<dbReference type="EMBL" id="FTPP01000003">
    <property type="protein sequence ID" value="SIT93861.1"/>
    <property type="molecule type" value="Genomic_DNA"/>
</dbReference>
<organism evidence="2 3">
    <name type="scientific">Pontibacter indicus</name>
    <dbReference type="NCBI Taxonomy" id="1317125"/>
    <lineage>
        <taxon>Bacteria</taxon>
        <taxon>Pseudomonadati</taxon>
        <taxon>Bacteroidota</taxon>
        <taxon>Cytophagia</taxon>
        <taxon>Cytophagales</taxon>
        <taxon>Hymenobacteraceae</taxon>
        <taxon>Pontibacter</taxon>
    </lineage>
</organism>
<keyword evidence="1" id="KW-0472">Membrane</keyword>
<dbReference type="Proteomes" id="UP000187181">
    <property type="component" value="Unassembled WGS sequence"/>
</dbReference>
<dbReference type="STRING" id="1317125.SAMN05444128_3274"/>
<keyword evidence="1" id="KW-1133">Transmembrane helix</keyword>
<gene>
    <name evidence="2" type="ORF">SAMN05444128_3274</name>
</gene>
<evidence type="ECO:0000313" key="2">
    <source>
        <dbReference type="EMBL" id="SIT93861.1"/>
    </source>
</evidence>
<dbReference type="AlphaFoldDB" id="A0A1R3XPM5"/>
<name>A0A1R3XPM5_9BACT</name>
<keyword evidence="1" id="KW-0812">Transmembrane</keyword>
<keyword evidence="3" id="KW-1185">Reference proteome</keyword>
<proteinExistence type="predicted"/>
<protein>
    <submittedName>
        <fullName evidence="2">Uncharacterized protein</fullName>
    </submittedName>
</protein>
<evidence type="ECO:0000256" key="1">
    <source>
        <dbReference type="SAM" id="Phobius"/>
    </source>
</evidence>
<sequence>MKDNQSDSQLSADTDKPPFFKSWKGMYWLVLGNLAFLIILFYTITRIYS</sequence>
<dbReference type="RefSeq" id="WP_170871892.1">
    <property type="nucleotide sequence ID" value="NZ_FTPP01000003.1"/>
</dbReference>
<accession>A0A1R3XPM5</accession>
<feature type="transmembrane region" description="Helical" evidence="1">
    <location>
        <begin position="25"/>
        <end position="44"/>
    </location>
</feature>
<reference evidence="3" key="1">
    <citation type="submission" date="2017-01" db="EMBL/GenBank/DDBJ databases">
        <authorList>
            <person name="Varghese N."/>
            <person name="Submissions S."/>
        </authorList>
    </citation>
    <scope>NUCLEOTIDE SEQUENCE [LARGE SCALE GENOMIC DNA]</scope>
    <source>
        <strain evidence="3">LP100</strain>
    </source>
</reference>
<evidence type="ECO:0000313" key="3">
    <source>
        <dbReference type="Proteomes" id="UP000187181"/>
    </source>
</evidence>